<dbReference type="Pfam" id="PF17170">
    <property type="entry name" value="DUF5128"/>
    <property type="match status" value="1"/>
</dbReference>
<reference evidence="1 2" key="1">
    <citation type="submission" date="2018-08" db="EMBL/GenBank/DDBJ databases">
        <title>A genome reference for cultivated species of the human gut microbiota.</title>
        <authorList>
            <person name="Zou Y."/>
            <person name="Xue W."/>
            <person name="Luo G."/>
        </authorList>
    </citation>
    <scope>NUCLEOTIDE SEQUENCE [LARGE SCALE GENOMIC DNA]</scope>
    <source>
        <strain evidence="1 2">AF16-14</strain>
    </source>
</reference>
<protein>
    <submittedName>
        <fullName evidence="1">6-bladed beta-propeller</fullName>
    </submittedName>
</protein>
<gene>
    <name evidence="1" type="ORF">DWW57_16885</name>
</gene>
<evidence type="ECO:0000313" key="2">
    <source>
        <dbReference type="Proteomes" id="UP000284243"/>
    </source>
</evidence>
<proteinExistence type="predicted"/>
<dbReference type="InterPro" id="IPR011042">
    <property type="entry name" value="6-blade_b-propeller_TolB-like"/>
</dbReference>
<dbReference type="AlphaFoldDB" id="A0A412TKB1"/>
<dbReference type="Gene3D" id="2.120.10.30">
    <property type="entry name" value="TolB, C-terminal domain"/>
    <property type="match status" value="1"/>
</dbReference>
<accession>A0A412TKB1</accession>
<comment type="caution">
    <text evidence="1">The sequence shown here is derived from an EMBL/GenBank/DDBJ whole genome shotgun (WGS) entry which is preliminary data.</text>
</comment>
<name>A0A412TKB1_9BACT</name>
<dbReference type="EMBL" id="QRYC01000035">
    <property type="protein sequence ID" value="RGU54237.1"/>
    <property type="molecule type" value="Genomic_DNA"/>
</dbReference>
<evidence type="ECO:0000313" key="1">
    <source>
        <dbReference type="EMBL" id="RGU54237.1"/>
    </source>
</evidence>
<organism evidence="1 2">
    <name type="scientific">Odoribacter splanchnicus</name>
    <dbReference type="NCBI Taxonomy" id="28118"/>
    <lineage>
        <taxon>Bacteria</taxon>
        <taxon>Pseudomonadati</taxon>
        <taxon>Bacteroidota</taxon>
        <taxon>Bacteroidia</taxon>
        <taxon>Bacteroidales</taxon>
        <taxon>Odoribacteraceae</taxon>
        <taxon>Odoribacter</taxon>
    </lineage>
</organism>
<dbReference type="PROSITE" id="PS51257">
    <property type="entry name" value="PROKAR_LIPOPROTEIN"/>
    <property type="match status" value="1"/>
</dbReference>
<dbReference type="InterPro" id="IPR011044">
    <property type="entry name" value="Quino_amine_DH_bsu"/>
</dbReference>
<dbReference type="SUPFAM" id="SSF50969">
    <property type="entry name" value="YVTN repeat-like/Quinoprotein amine dehydrogenase"/>
    <property type="match status" value="1"/>
</dbReference>
<dbReference type="Proteomes" id="UP000284243">
    <property type="component" value="Unassembled WGS sequence"/>
</dbReference>
<sequence>MRNVCIFLLMVCSLYACKEGCGNKEVNADLTISFPPSVNTPILEYIDTVKYLKLEDKDEALLAYVNKMVCREDKIYLGDFSNHKIVVYDTIGRFQYVIDRQGRGSGEYLQIKSFAVDDSCLYVLDTFLPGLHVFDNRTGAYVAKKKMAFIAWDFETLSRGRMIFTFCFFKDGHLPPSQPSYRLLITDNDLNIIQRLLPFEEEGDPIGKEVYFTSNDREVVFNWCMNDSFVILDKANPDSLRRIRIDFGVNQIPESYRGDYDLIIGGSCNYIYETPVVDGDYIAMEVRKKDLDECYLFHVPSGQLLANPSEVSSPYMAFPDCCDTQGHFIEAIVNKEFYDEHVESGFPRADAEFEKHLEDGMALLIYKMKK</sequence>